<dbReference type="CDD" id="cd21546">
    <property type="entry name" value="SPOC_FPA-like"/>
    <property type="match status" value="1"/>
</dbReference>
<evidence type="ECO:0000256" key="5">
    <source>
        <dbReference type="SAM" id="MobiDB-lite"/>
    </source>
</evidence>
<gene>
    <name evidence="7" type="ORF">KFL_003210080</name>
</gene>
<feature type="compositionally biased region" description="Low complexity" evidence="5">
    <location>
        <begin position="13"/>
        <end position="26"/>
    </location>
</feature>
<dbReference type="EMBL" id="DF237270">
    <property type="protein sequence ID" value="GAQ86932.1"/>
    <property type="molecule type" value="Genomic_DNA"/>
</dbReference>
<sequence length="583" mass="63241">MNRVYVTFGGVESSSRSFKGSDSGTSVPSLKAMYQPEAPHLDGQPGGPVNALSGGMTGGTDPAPSHLGPQPPAKPSPQADGRKWPPYERRGREEEPPGPRLWVGNLSPSVTEKELMDRFGPFGPLDSVFAHKERNFAYVQFRETQDAEAAKNAMNGASLYGQAIRIEYAKSDPNRGAPHHRPPAREPYLDRAPPPRGPRRPELGRDPDDLNEPSPCLWIGFPPDADIDEMVLRGIFGRLGEIDKVRSFPNRPYAFVQFFDTATAMRAREQVRKYPSKLNDPRVSIRFSKQVIGEKHRGNDTGYRRPREYDSAASDPYYPDPLSPNKRARTGGPYDSAPADYGYGAPPPGPSPGQPGAPPGFGAPAAYGALEAPGYAPAGPIIWHGTLAKSGTTVCKARCFAIGKAPEVLIPETVNCTARTDLDTLARHVYTIADYNVVCFEPETAEDQPPYHDFLRYLGDKRRAGVAKWGDGGATLFLVPPSDFLTDVLKVPGADRLLGVVMTFRSTQFAPPLQAPLPPQPPPGPPPLPTPQDHQPPRAHPHLTPSLLMRPSPLTPPPPRPSFRPPGAKSGGCPRKPPSRGQP</sequence>
<dbReference type="STRING" id="105231.A0A1Y1IAF0"/>
<organism evidence="7 8">
    <name type="scientific">Klebsormidium nitens</name>
    <name type="common">Green alga</name>
    <name type="synonym">Ulothrix nitens</name>
    <dbReference type="NCBI Taxonomy" id="105231"/>
    <lineage>
        <taxon>Eukaryota</taxon>
        <taxon>Viridiplantae</taxon>
        <taxon>Streptophyta</taxon>
        <taxon>Klebsormidiophyceae</taxon>
        <taxon>Klebsormidiales</taxon>
        <taxon>Klebsormidiaceae</taxon>
        <taxon>Klebsormidium</taxon>
    </lineage>
</organism>
<dbReference type="PANTHER" id="PTHR23189">
    <property type="entry name" value="RNA RECOGNITION MOTIF-CONTAINING"/>
    <property type="match status" value="1"/>
</dbReference>
<feature type="compositionally biased region" description="Pro residues" evidence="5">
    <location>
        <begin position="345"/>
        <end position="358"/>
    </location>
</feature>
<dbReference type="Gene3D" id="3.30.70.330">
    <property type="match status" value="2"/>
</dbReference>
<accession>A0A1Y1IAF0</accession>
<feature type="domain" description="RRM" evidence="6">
    <location>
        <begin position="215"/>
        <end position="290"/>
    </location>
</feature>
<dbReference type="Pfam" id="PF00076">
    <property type="entry name" value="RRM_1"/>
    <property type="match status" value="2"/>
</dbReference>
<dbReference type="GO" id="GO:0005634">
    <property type="term" value="C:nucleus"/>
    <property type="evidence" value="ECO:0007669"/>
    <property type="project" value="UniProtKB-SubCell"/>
</dbReference>
<protein>
    <submittedName>
        <fullName evidence="7">RNA recognition motif containing protein</fullName>
    </submittedName>
</protein>
<evidence type="ECO:0000313" key="8">
    <source>
        <dbReference type="Proteomes" id="UP000054558"/>
    </source>
</evidence>
<evidence type="ECO:0000256" key="1">
    <source>
        <dbReference type="ARBA" id="ARBA00004123"/>
    </source>
</evidence>
<feature type="compositionally biased region" description="Basic and acidic residues" evidence="5">
    <location>
        <begin position="199"/>
        <end position="208"/>
    </location>
</feature>
<dbReference type="OrthoDB" id="2020435at2759"/>
<feature type="compositionally biased region" description="Pro residues" evidence="5">
    <location>
        <begin position="513"/>
        <end position="530"/>
    </location>
</feature>
<feature type="region of interest" description="Disordered" evidence="5">
    <location>
        <begin position="289"/>
        <end position="362"/>
    </location>
</feature>
<feature type="compositionally biased region" description="Pro residues" evidence="5">
    <location>
        <begin position="553"/>
        <end position="564"/>
    </location>
</feature>
<dbReference type="InterPro" id="IPR012677">
    <property type="entry name" value="Nucleotide-bd_a/b_plait_sf"/>
</dbReference>
<dbReference type="Pfam" id="PF07744">
    <property type="entry name" value="SPOC"/>
    <property type="match status" value="1"/>
</dbReference>
<feature type="region of interest" description="Disordered" evidence="5">
    <location>
        <begin position="511"/>
        <end position="583"/>
    </location>
</feature>
<dbReference type="GO" id="GO:0003723">
    <property type="term" value="F:RNA binding"/>
    <property type="evidence" value="ECO:0000318"/>
    <property type="project" value="GO_Central"/>
</dbReference>
<proteinExistence type="predicted"/>
<reference evidence="7 8" key="1">
    <citation type="journal article" date="2014" name="Nat. Commun.">
        <title>Klebsormidium flaccidum genome reveals primary factors for plant terrestrial adaptation.</title>
        <authorList>
            <person name="Hori K."/>
            <person name="Maruyama F."/>
            <person name="Fujisawa T."/>
            <person name="Togashi T."/>
            <person name="Yamamoto N."/>
            <person name="Seo M."/>
            <person name="Sato S."/>
            <person name="Yamada T."/>
            <person name="Mori H."/>
            <person name="Tajima N."/>
            <person name="Moriyama T."/>
            <person name="Ikeuchi M."/>
            <person name="Watanabe M."/>
            <person name="Wada H."/>
            <person name="Kobayashi K."/>
            <person name="Saito M."/>
            <person name="Masuda T."/>
            <person name="Sasaki-Sekimoto Y."/>
            <person name="Mashiguchi K."/>
            <person name="Awai K."/>
            <person name="Shimojima M."/>
            <person name="Masuda S."/>
            <person name="Iwai M."/>
            <person name="Nobusawa T."/>
            <person name="Narise T."/>
            <person name="Kondo S."/>
            <person name="Saito H."/>
            <person name="Sato R."/>
            <person name="Murakawa M."/>
            <person name="Ihara Y."/>
            <person name="Oshima-Yamada Y."/>
            <person name="Ohtaka K."/>
            <person name="Satoh M."/>
            <person name="Sonobe K."/>
            <person name="Ishii M."/>
            <person name="Ohtani R."/>
            <person name="Kanamori-Sato M."/>
            <person name="Honoki R."/>
            <person name="Miyazaki D."/>
            <person name="Mochizuki H."/>
            <person name="Umetsu J."/>
            <person name="Higashi K."/>
            <person name="Shibata D."/>
            <person name="Kamiya Y."/>
            <person name="Sato N."/>
            <person name="Nakamura Y."/>
            <person name="Tabata S."/>
            <person name="Ida S."/>
            <person name="Kurokawa K."/>
            <person name="Ohta H."/>
        </authorList>
    </citation>
    <scope>NUCLEOTIDE SEQUENCE [LARGE SCALE GENOMIC DNA]</scope>
    <source>
        <strain evidence="7 8">NIES-2285</strain>
    </source>
</reference>
<evidence type="ECO:0000256" key="2">
    <source>
        <dbReference type="ARBA" id="ARBA00022884"/>
    </source>
</evidence>
<keyword evidence="8" id="KW-1185">Reference proteome</keyword>
<dbReference type="InterPro" id="IPR035979">
    <property type="entry name" value="RBD_domain_sf"/>
</dbReference>
<dbReference type="Proteomes" id="UP000054558">
    <property type="component" value="Unassembled WGS sequence"/>
</dbReference>
<dbReference type="PROSITE" id="PS50102">
    <property type="entry name" value="RRM"/>
    <property type="match status" value="2"/>
</dbReference>
<dbReference type="InterPro" id="IPR012921">
    <property type="entry name" value="SPOC_C"/>
</dbReference>
<feature type="region of interest" description="Disordered" evidence="5">
    <location>
        <begin position="1"/>
        <end position="105"/>
    </location>
</feature>
<dbReference type="CDD" id="cd00590">
    <property type="entry name" value="RRM_SF"/>
    <property type="match status" value="1"/>
</dbReference>
<name>A0A1Y1IAF0_KLENI</name>
<feature type="region of interest" description="Disordered" evidence="5">
    <location>
        <begin position="171"/>
        <end position="215"/>
    </location>
</feature>
<comment type="subcellular location">
    <subcellularLocation>
        <location evidence="1">Nucleus</location>
    </subcellularLocation>
</comment>
<dbReference type="OMA" id="PNIDITH"/>
<feature type="compositionally biased region" description="Basic and acidic residues" evidence="5">
    <location>
        <begin position="292"/>
        <end position="310"/>
    </location>
</feature>
<dbReference type="InterPro" id="IPR000504">
    <property type="entry name" value="RRM_dom"/>
</dbReference>
<dbReference type="AlphaFoldDB" id="A0A1Y1IAF0"/>
<keyword evidence="3" id="KW-0539">Nucleus</keyword>
<dbReference type="SUPFAM" id="SSF54928">
    <property type="entry name" value="RNA-binding domain, RBD"/>
    <property type="match status" value="1"/>
</dbReference>
<keyword evidence="2 4" id="KW-0694">RNA-binding</keyword>
<feature type="domain" description="RRM" evidence="6">
    <location>
        <begin position="99"/>
        <end position="171"/>
    </location>
</feature>
<feature type="compositionally biased region" description="Basic and acidic residues" evidence="5">
    <location>
        <begin position="80"/>
        <end position="97"/>
    </location>
</feature>
<evidence type="ECO:0000256" key="3">
    <source>
        <dbReference type="ARBA" id="ARBA00023242"/>
    </source>
</evidence>
<evidence type="ECO:0000259" key="6">
    <source>
        <dbReference type="PROSITE" id="PS50102"/>
    </source>
</evidence>
<evidence type="ECO:0000256" key="4">
    <source>
        <dbReference type="PROSITE-ProRule" id="PRU00176"/>
    </source>
</evidence>
<dbReference type="SMART" id="SM00360">
    <property type="entry name" value="RRM"/>
    <property type="match status" value="2"/>
</dbReference>
<evidence type="ECO:0000313" key="7">
    <source>
        <dbReference type="EMBL" id="GAQ86932.1"/>
    </source>
</evidence>